<evidence type="ECO:0000313" key="4">
    <source>
        <dbReference type="Proteomes" id="UP000808146"/>
    </source>
</evidence>
<dbReference type="Pfam" id="PF03364">
    <property type="entry name" value="Polyketide_cyc"/>
    <property type="match status" value="1"/>
</dbReference>
<organism evidence="3 4">
    <name type="scientific">Candidatus Dechloromonas phosphorivorans</name>
    <dbReference type="NCBI Taxonomy" id="2899244"/>
    <lineage>
        <taxon>Bacteria</taxon>
        <taxon>Pseudomonadati</taxon>
        <taxon>Pseudomonadota</taxon>
        <taxon>Betaproteobacteria</taxon>
        <taxon>Rhodocyclales</taxon>
        <taxon>Azonexaceae</taxon>
        <taxon>Dechloromonas</taxon>
    </lineage>
</organism>
<feature type="domain" description="Coenzyme Q-binding protein COQ10 START" evidence="2">
    <location>
        <begin position="74"/>
        <end position="195"/>
    </location>
</feature>
<comment type="caution">
    <text evidence="3">The sequence shown here is derived from an EMBL/GenBank/DDBJ whole genome shotgun (WGS) entry which is preliminary data.</text>
</comment>
<name>A0A9D7QJT2_9RHOO</name>
<dbReference type="SUPFAM" id="SSF55961">
    <property type="entry name" value="Bet v1-like"/>
    <property type="match status" value="1"/>
</dbReference>
<sequence length="219" mass="24560">MQEDLTERVTKAVSMPEFGWKQVRWSCHNIISLFLAATVLLANLAHGEIGAPGFSFVVTREGDSIRTEAHVDLAVAPALVWAVLTDYERYPRFISSMRDSRIVSRSPGELVVEQKGSFSFLFFSQDIEARLLVSEFPPNIIESSVLKGDFKVMNGRYELLQVGDNARLSFSGRLIPKFSLPPVFGMSIARSVLLRNFNELIAEILRRDADARLAPRTGR</sequence>
<gene>
    <name evidence="3" type="ORF">IPN75_04610</name>
</gene>
<dbReference type="InterPro" id="IPR023393">
    <property type="entry name" value="START-like_dom_sf"/>
</dbReference>
<dbReference type="AlphaFoldDB" id="A0A9D7QJT2"/>
<dbReference type="InterPro" id="IPR005031">
    <property type="entry name" value="COQ10_START"/>
</dbReference>
<comment type="similarity">
    <text evidence="1">Belongs to the ribosome association toxin RatA family.</text>
</comment>
<accession>A0A9D7QJT2</accession>
<evidence type="ECO:0000256" key="1">
    <source>
        <dbReference type="ARBA" id="ARBA00008918"/>
    </source>
</evidence>
<protein>
    <submittedName>
        <fullName evidence="3">SRPBCC family protein</fullName>
    </submittedName>
</protein>
<proteinExistence type="inferred from homology"/>
<dbReference type="EMBL" id="JADKBR010000003">
    <property type="protein sequence ID" value="MBK8889712.1"/>
    <property type="molecule type" value="Genomic_DNA"/>
</dbReference>
<evidence type="ECO:0000259" key="2">
    <source>
        <dbReference type="Pfam" id="PF03364"/>
    </source>
</evidence>
<dbReference type="Gene3D" id="3.30.530.20">
    <property type="match status" value="1"/>
</dbReference>
<reference evidence="3" key="1">
    <citation type="submission" date="2020-10" db="EMBL/GenBank/DDBJ databases">
        <title>Connecting structure to function with the recovery of over 1000 high-quality activated sludge metagenome-assembled genomes encoding full-length rRNA genes using long-read sequencing.</title>
        <authorList>
            <person name="Singleton C.M."/>
            <person name="Petriglieri F."/>
            <person name="Kristensen J.M."/>
            <person name="Kirkegaard R.H."/>
            <person name="Michaelsen T.Y."/>
            <person name="Andersen M.H."/>
            <person name="Karst S.M."/>
            <person name="Dueholm M.S."/>
            <person name="Nielsen P.H."/>
            <person name="Albertsen M."/>
        </authorList>
    </citation>
    <scope>NUCLEOTIDE SEQUENCE</scope>
    <source>
        <strain evidence="3">OdNE_18-Q3-R46-58_BAT3C.305</strain>
    </source>
</reference>
<evidence type="ECO:0000313" key="3">
    <source>
        <dbReference type="EMBL" id="MBK8889712.1"/>
    </source>
</evidence>
<dbReference type="Proteomes" id="UP000808146">
    <property type="component" value="Unassembled WGS sequence"/>
</dbReference>